<keyword evidence="6" id="KW-1185">Reference proteome</keyword>
<dbReference type="Proteomes" id="UP000509623">
    <property type="component" value="Chromosome"/>
</dbReference>
<sequence length="333" mass="36872">MDYRYQMPVQNDPRWMLVWQERRGAGRAVNTASWLTLGSISVTAVVQVLLAFSLPAGASMSLQYLGDCVGYLLLALVPILYVCFCGRPTEEFLPFRRPAQAGLSGRDMLFLYVFGMGLMLACNLPVSLVEALEQVFGFSGEIPNMPLDHTAFTQVLYFLYGTLIPPLVEEVLFRGAVLGCLRRWGNWFAIVVSALLFGLYHGNVAQFVFAVLIGILFGYLRVRTESILPCIVLHMFNNGMASVGALLQENMGQTVQQQFTIAYFVICFVAAVAAVVVRLAVEGKGSMKKLRIPADRMLTSQWQRMRGMVTTAGGLLMLLYGVGSSIYVLMQSR</sequence>
<evidence type="ECO:0000313" key="6">
    <source>
        <dbReference type="Proteomes" id="UP000509623"/>
    </source>
</evidence>
<dbReference type="EMBL" id="CP046161">
    <property type="protein sequence ID" value="QKO30147.1"/>
    <property type="molecule type" value="Genomic_DNA"/>
</dbReference>
<reference evidence="5 6" key="1">
    <citation type="submission" date="2019-11" db="EMBL/GenBank/DDBJ databases">
        <authorList>
            <person name="Ren C."/>
            <person name="Wang H."/>
            <person name="Xu Y."/>
        </authorList>
    </citation>
    <scope>NUCLEOTIDE SEQUENCE [LARGE SCALE GENOMIC DNA]</scope>
    <source>
        <strain evidence="6">JNU-WLY1368</strain>
        <strain evidence="3 5">LBM 19010</strain>
    </source>
</reference>
<dbReference type="Pfam" id="PF02517">
    <property type="entry name" value="Rce1-like"/>
    <property type="match status" value="1"/>
</dbReference>
<feature type="transmembrane region" description="Helical" evidence="1">
    <location>
        <begin position="69"/>
        <end position="88"/>
    </location>
</feature>
<proteinExistence type="predicted"/>
<keyword evidence="1" id="KW-0812">Transmembrane</keyword>
<keyword evidence="1" id="KW-1133">Transmembrane helix</keyword>
<keyword evidence="3" id="KW-0378">Hydrolase</keyword>
<dbReference type="GO" id="GO:0004175">
    <property type="term" value="F:endopeptidase activity"/>
    <property type="evidence" value="ECO:0007669"/>
    <property type="project" value="UniProtKB-ARBA"/>
</dbReference>
<accession>A0A859DRW9</accession>
<keyword evidence="1" id="KW-0472">Membrane</keyword>
<dbReference type="EMBL" id="CP046051">
    <property type="protein sequence ID" value="QKN24648.1"/>
    <property type="molecule type" value="Genomic_DNA"/>
</dbReference>
<feature type="transmembrane region" description="Helical" evidence="1">
    <location>
        <begin position="32"/>
        <end position="57"/>
    </location>
</feature>
<protein>
    <submittedName>
        <fullName evidence="3">CPBP family intramembrane metalloprotease</fullName>
    </submittedName>
</protein>
<dbReference type="KEGG" id="clf:GJQ69_09280"/>
<dbReference type="GO" id="GO:0008237">
    <property type="term" value="F:metallopeptidase activity"/>
    <property type="evidence" value="ECO:0007669"/>
    <property type="project" value="UniProtKB-KW"/>
</dbReference>
<evidence type="ECO:0000256" key="1">
    <source>
        <dbReference type="SAM" id="Phobius"/>
    </source>
</evidence>
<keyword evidence="3" id="KW-0645">Protease</keyword>
<dbReference type="GO" id="GO:0006508">
    <property type="term" value="P:proteolysis"/>
    <property type="evidence" value="ECO:0007669"/>
    <property type="project" value="UniProtKB-KW"/>
</dbReference>
<name>A0A859DRW9_9FIRM</name>
<feature type="transmembrane region" description="Helical" evidence="1">
    <location>
        <begin position="259"/>
        <end position="281"/>
    </location>
</feature>
<dbReference type="Proteomes" id="UP000501316">
    <property type="component" value="Chromosome"/>
</dbReference>
<feature type="transmembrane region" description="Helical" evidence="1">
    <location>
        <begin position="109"/>
        <end position="129"/>
    </location>
</feature>
<evidence type="ECO:0000313" key="3">
    <source>
        <dbReference type="EMBL" id="QKN24648.1"/>
    </source>
</evidence>
<reference evidence="4" key="2">
    <citation type="journal article" date="2021" name="Appl. Environ. Microbiol.">
        <title>Adaptability of a Caproate-Producing Bacterium Contributes to Its Dominance in an Anaerobic Fermentation System.</title>
        <authorList>
            <person name="Wang H."/>
            <person name="Gu Y."/>
            <person name="Zhou W."/>
            <person name="Zhao D."/>
            <person name="Qiao Z."/>
            <person name="Zheng J."/>
            <person name="Gao J."/>
            <person name="Chen X."/>
            <person name="Ren C."/>
            <person name="Xu Y."/>
        </authorList>
    </citation>
    <scope>NUCLEOTIDE SEQUENCE</scope>
    <source>
        <strain evidence="4">JNU-WLY1368</strain>
    </source>
</reference>
<feature type="transmembrane region" description="Helical" evidence="1">
    <location>
        <begin position="180"/>
        <end position="198"/>
    </location>
</feature>
<dbReference type="GO" id="GO:0080120">
    <property type="term" value="P:CAAX-box protein maturation"/>
    <property type="evidence" value="ECO:0007669"/>
    <property type="project" value="UniProtKB-ARBA"/>
</dbReference>
<organism evidence="3 5">
    <name type="scientific">Caproicibacterium lactatifermentans</name>
    <dbReference type="NCBI Taxonomy" id="2666138"/>
    <lineage>
        <taxon>Bacteria</taxon>
        <taxon>Bacillati</taxon>
        <taxon>Bacillota</taxon>
        <taxon>Clostridia</taxon>
        <taxon>Eubacteriales</taxon>
        <taxon>Oscillospiraceae</taxon>
        <taxon>Caproicibacterium</taxon>
    </lineage>
</organism>
<keyword evidence="3" id="KW-0482">Metalloprotease</keyword>
<evidence type="ECO:0000313" key="5">
    <source>
        <dbReference type="Proteomes" id="UP000501316"/>
    </source>
</evidence>
<gene>
    <name evidence="3" type="ORF">GJQ69_09280</name>
    <name evidence="4" type="ORF">GKP14_03435</name>
</gene>
<dbReference type="InterPro" id="IPR003675">
    <property type="entry name" value="Rce1/LyrA-like_dom"/>
</dbReference>
<dbReference type="PANTHER" id="PTHR43592">
    <property type="entry name" value="CAAX AMINO TERMINAL PROTEASE"/>
    <property type="match status" value="1"/>
</dbReference>
<feature type="transmembrane region" description="Helical" evidence="1">
    <location>
        <begin position="227"/>
        <end position="247"/>
    </location>
</feature>
<dbReference type="AlphaFoldDB" id="A0A859DRW9"/>
<dbReference type="PANTHER" id="PTHR43592:SF15">
    <property type="entry name" value="CAAX AMINO TERMINAL PROTEASE FAMILY PROTEIN"/>
    <property type="match status" value="1"/>
</dbReference>
<feature type="domain" description="CAAX prenyl protease 2/Lysostaphin resistance protein A-like" evidence="2">
    <location>
        <begin position="153"/>
        <end position="240"/>
    </location>
</feature>
<evidence type="ECO:0000313" key="4">
    <source>
        <dbReference type="EMBL" id="QKO30147.1"/>
    </source>
</evidence>
<feature type="transmembrane region" description="Helical" evidence="1">
    <location>
        <begin position="149"/>
        <end position="168"/>
    </location>
</feature>
<reference evidence="4" key="3">
    <citation type="journal article" date="2022" name="Int. J. Syst. Evol. Microbiol.">
        <title>Caproicibacterium lactatifermentans sp. nov., isolated from pit clay used for the production of Chinese strong aroma-type liquor.</title>
        <authorList>
            <person name="Wang H."/>
            <person name="Gu Y."/>
            <person name="Zhao D."/>
            <person name="Qiao Z."/>
            <person name="Zheng J."/>
            <person name="Gao J."/>
            <person name="Ren C."/>
            <person name="Xu Y."/>
        </authorList>
    </citation>
    <scope>NUCLEOTIDE SEQUENCE</scope>
    <source>
        <strain evidence="4">JNU-WLY1368</strain>
    </source>
</reference>
<evidence type="ECO:0000259" key="2">
    <source>
        <dbReference type="Pfam" id="PF02517"/>
    </source>
</evidence>
<dbReference type="RefSeq" id="WP_086036712.1">
    <property type="nucleotide sequence ID" value="NZ_CP046051.1"/>
</dbReference>
<feature type="transmembrane region" description="Helical" evidence="1">
    <location>
        <begin position="307"/>
        <end position="330"/>
    </location>
</feature>